<dbReference type="GO" id="GO:0032784">
    <property type="term" value="P:regulation of DNA-templated transcription elongation"/>
    <property type="evidence" value="ECO:0007669"/>
    <property type="project" value="InterPro"/>
</dbReference>
<dbReference type="AlphaFoldDB" id="A0A4Q9DMN1"/>
<dbReference type="RefSeq" id="WP_131015379.1">
    <property type="nucleotide sequence ID" value="NZ_SIRE01000015.1"/>
</dbReference>
<evidence type="ECO:0000313" key="2">
    <source>
        <dbReference type="EMBL" id="TBL76034.1"/>
    </source>
</evidence>
<dbReference type="InterPro" id="IPR036953">
    <property type="entry name" value="GreA/GreB_C_sf"/>
</dbReference>
<name>A0A4Q9DMN1_9BACL</name>
<proteinExistence type="predicted"/>
<dbReference type="PANTHER" id="PTHR30437:SF4">
    <property type="entry name" value="TRANSCRIPTION ELONGATION FACTOR GREA"/>
    <property type="match status" value="1"/>
</dbReference>
<dbReference type="OrthoDB" id="2898253at2"/>
<dbReference type="Pfam" id="PF01272">
    <property type="entry name" value="GreA_GreB"/>
    <property type="match status" value="1"/>
</dbReference>
<dbReference type="InterPro" id="IPR001437">
    <property type="entry name" value="Tscrpt_elong_fac_GreA/B_C"/>
</dbReference>
<evidence type="ECO:0000259" key="1">
    <source>
        <dbReference type="Pfam" id="PF01272"/>
    </source>
</evidence>
<dbReference type="PANTHER" id="PTHR30437">
    <property type="entry name" value="TRANSCRIPTION ELONGATION FACTOR GREA"/>
    <property type="match status" value="1"/>
</dbReference>
<keyword evidence="2" id="KW-0251">Elongation factor</keyword>
<reference evidence="2 3" key="1">
    <citation type="submission" date="2019-02" db="EMBL/GenBank/DDBJ databases">
        <title>Paenibacillus sp. nov., isolated from surface-sterilized tissue of Thalictrum simplex L.</title>
        <authorList>
            <person name="Tuo L."/>
        </authorList>
    </citation>
    <scope>NUCLEOTIDE SEQUENCE [LARGE SCALE GENOMIC DNA]</scope>
    <source>
        <strain evidence="2 3">N2SHLJ1</strain>
    </source>
</reference>
<protein>
    <submittedName>
        <fullName evidence="2">GreA/GreB family elongation factor</fullName>
    </submittedName>
</protein>
<dbReference type="SUPFAM" id="SSF54534">
    <property type="entry name" value="FKBP-like"/>
    <property type="match status" value="1"/>
</dbReference>
<dbReference type="InterPro" id="IPR023459">
    <property type="entry name" value="Tscrpt_elong_fac_GreA/B_fam"/>
</dbReference>
<evidence type="ECO:0000313" key="3">
    <source>
        <dbReference type="Proteomes" id="UP000293142"/>
    </source>
</evidence>
<comment type="caution">
    <text evidence="2">The sequence shown here is derived from an EMBL/GenBank/DDBJ whole genome shotgun (WGS) entry which is preliminary data.</text>
</comment>
<gene>
    <name evidence="2" type="ORF">EYB31_21010</name>
</gene>
<dbReference type="Gene3D" id="3.10.50.30">
    <property type="entry name" value="Transcription elongation factor, GreA/GreB, C-terminal domain"/>
    <property type="match status" value="1"/>
</dbReference>
<keyword evidence="2" id="KW-0648">Protein biosynthesis</keyword>
<accession>A0A4Q9DMN1</accession>
<dbReference type="GO" id="GO:0003746">
    <property type="term" value="F:translation elongation factor activity"/>
    <property type="evidence" value="ECO:0007669"/>
    <property type="project" value="UniProtKB-KW"/>
</dbReference>
<keyword evidence="3" id="KW-1185">Reference proteome</keyword>
<dbReference type="Proteomes" id="UP000293142">
    <property type="component" value="Unassembled WGS sequence"/>
</dbReference>
<dbReference type="GO" id="GO:0006354">
    <property type="term" value="P:DNA-templated transcription elongation"/>
    <property type="evidence" value="ECO:0007669"/>
    <property type="project" value="TreeGrafter"/>
</dbReference>
<dbReference type="GO" id="GO:0070063">
    <property type="term" value="F:RNA polymerase binding"/>
    <property type="evidence" value="ECO:0007669"/>
    <property type="project" value="InterPro"/>
</dbReference>
<feature type="domain" description="Transcription elongation factor GreA/GreB C-terminal" evidence="1">
    <location>
        <begin position="68"/>
        <end position="141"/>
    </location>
</feature>
<organism evidence="2 3">
    <name type="scientific">Paenibacillus thalictri</name>
    <dbReference type="NCBI Taxonomy" id="2527873"/>
    <lineage>
        <taxon>Bacteria</taxon>
        <taxon>Bacillati</taxon>
        <taxon>Bacillota</taxon>
        <taxon>Bacilli</taxon>
        <taxon>Bacillales</taxon>
        <taxon>Paenibacillaceae</taxon>
        <taxon>Paenibacillus</taxon>
    </lineage>
</organism>
<sequence>MSHSFLLQGSRAQLIGQLVYFDEEIVPFLDQYFPGQDRQRSRVEKRITEYSALLERILADFHTESLNSAVLIGSQLELVYVEDGSTETYTIVFPHQTDPGNNRISFLSPMGLQLLLAQKNETCQLIVPSGELAVMIKDIKYMNRGSMDDELALG</sequence>
<dbReference type="GO" id="GO:0003677">
    <property type="term" value="F:DNA binding"/>
    <property type="evidence" value="ECO:0007669"/>
    <property type="project" value="InterPro"/>
</dbReference>
<dbReference type="EMBL" id="SIRE01000015">
    <property type="protein sequence ID" value="TBL76034.1"/>
    <property type="molecule type" value="Genomic_DNA"/>
</dbReference>